<dbReference type="Pfam" id="PF11139">
    <property type="entry name" value="SfLAP"/>
    <property type="match status" value="1"/>
</dbReference>
<feature type="region of interest" description="Disordered" evidence="1">
    <location>
        <begin position="99"/>
        <end position="120"/>
    </location>
</feature>
<gene>
    <name evidence="2" type="ORF">AFM11_06625</name>
</gene>
<protein>
    <submittedName>
        <fullName evidence="2">Membrane protein</fullName>
    </submittedName>
</protein>
<accession>A0A132PRX0</accession>
<keyword evidence="3" id="KW-1185">Reference proteome</keyword>
<dbReference type="InterPro" id="IPR021315">
    <property type="entry name" value="Gap/Sap"/>
</dbReference>
<dbReference type="EMBL" id="LGTW01000003">
    <property type="protein sequence ID" value="KWX25091.1"/>
    <property type="molecule type" value="Genomic_DNA"/>
</dbReference>
<dbReference type="AlphaFoldDB" id="A0A132PRX0"/>
<dbReference type="Proteomes" id="UP000070612">
    <property type="component" value="Unassembled WGS sequence"/>
</dbReference>
<evidence type="ECO:0000256" key="1">
    <source>
        <dbReference type="SAM" id="MobiDB-lite"/>
    </source>
</evidence>
<sequence>MWATVLVMAFAVIFEPIRIGLAVLMLNRPRPLLQLLAFLCGGFTMGVGVGLIVLFVLRSTPLASGRFTVPSVQITVGIVALVIAVALATDISMRRLRRRPARASAGPGPTAYDEDPPRRRNGLSTRMRSILGGDSLWVAWVSGLGTALPSANFMGAMAVILASGEAPIDQAQALLLFNVVAFTLVEIPLIGYIAAPKRTQALLSAFHEWLQNRPRRDMAVVVAAGGCLMLAIGLAHM</sequence>
<evidence type="ECO:0000313" key="2">
    <source>
        <dbReference type="EMBL" id="KWX25091.1"/>
    </source>
</evidence>
<evidence type="ECO:0000313" key="3">
    <source>
        <dbReference type="Proteomes" id="UP000070612"/>
    </source>
</evidence>
<comment type="caution">
    <text evidence="2">The sequence shown here is derived from an EMBL/GenBank/DDBJ whole genome shotgun (WGS) entry which is preliminary data.</text>
</comment>
<proteinExistence type="predicted"/>
<dbReference type="PATRIC" id="fig|59750.3.peg.4522"/>
<name>A0A132PRX0_9MYCO</name>
<dbReference type="RefSeq" id="WP_067845364.1">
    <property type="nucleotide sequence ID" value="NZ_LGTW01000003.1"/>
</dbReference>
<reference evidence="2 3" key="1">
    <citation type="submission" date="2015-07" db="EMBL/GenBank/DDBJ databases">
        <title>A draft genome sequence of Mycobacterium wolinskyi.</title>
        <authorList>
            <person name="de Man T.J."/>
            <person name="Perry K.A."/>
            <person name="Coulliette A.D."/>
            <person name="Jensen B."/>
            <person name="Toney N.C."/>
            <person name="Limbago B.M."/>
            <person name="Noble-Wang J."/>
        </authorList>
    </citation>
    <scope>NUCLEOTIDE SEQUENCE [LARGE SCALE GENOMIC DNA]</scope>
    <source>
        <strain evidence="2 3">CDC_01</strain>
    </source>
</reference>
<organism evidence="2 3">
    <name type="scientific">Mycolicibacterium wolinskyi</name>
    <dbReference type="NCBI Taxonomy" id="59750"/>
    <lineage>
        <taxon>Bacteria</taxon>
        <taxon>Bacillati</taxon>
        <taxon>Actinomycetota</taxon>
        <taxon>Actinomycetes</taxon>
        <taxon>Mycobacteriales</taxon>
        <taxon>Mycobacteriaceae</taxon>
        <taxon>Mycolicibacterium</taxon>
    </lineage>
</organism>